<dbReference type="AlphaFoldDB" id="A0A1C1Z018"/>
<keyword evidence="3" id="KW-1185">Reference proteome</keyword>
<dbReference type="PANTHER" id="PTHR40660">
    <property type="entry name" value="5'-PHOSPHATE OXIDASE PUTATIVE DOMAIN-CONTAINING PROTEIN-RELATED"/>
    <property type="match status" value="1"/>
</dbReference>
<name>A0A1C1Z018_9HYPH</name>
<dbReference type="Proteomes" id="UP000094795">
    <property type="component" value="Unassembled WGS sequence"/>
</dbReference>
<evidence type="ECO:0000313" key="2">
    <source>
        <dbReference type="EMBL" id="OCW59082.1"/>
    </source>
</evidence>
<dbReference type="OrthoDB" id="329702at2"/>
<dbReference type="EMBL" id="LQZT01000002">
    <property type="protein sequence ID" value="OCW59082.1"/>
    <property type="molecule type" value="Genomic_DNA"/>
</dbReference>
<dbReference type="RefSeq" id="WP_066175179.1">
    <property type="nucleotide sequence ID" value="NZ_LQZT01000002.1"/>
</dbReference>
<evidence type="ECO:0000313" key="3">
    <source>
        <dbReference type="Proteomes" id="UP000094795"/>
    </source>
</evidence>
<sequence length="449" mass="49144">MIRLGDIRDSLEGVIPSVIATTDTEGMPNISYLSHVHFVDDRHVALSNQFFSKTAANVASNGRATVMVVDGSTGQQHIMDLVFERSETEGEVFDRVAAQLAVVSREQGMGDVMKLRALDVYRVMDCRAVPPANPLELPQPRETEARDHLAMTGRLSAILAATSDAEQALDRTLEGLETLFGFSHTMVLLADAARGQLTTIASRGYDRFGFGAEAAFGTGSIGMAAQARVPVRISVMSRGQRYVSAVRSTSGLGGDGRLALPAIASPSSQLAVPMLVQDRLLGVIFTESDRPFAFRHADEEALVITGRQLALTLMLAEQLARGPSAVPPRAGDRVTATATGPAIRVRYYSRDGSIFLDDEYLIRGVPGRLLHHFLGDYLATGRRDFLNREIRRDRSLLLPDYKDNLETRLILLRRRLEEKGGPIRLVRADRGRLRLEIDGVPELTVIDDA</sequence>
<evidence type="ECO:0000259" key="1">
    <source>
        <dbReference type="SMART" id="SM00065"/>
    </source>
</evidence>
<organism evidence="2 3">
    <name type="scientific">Hoeflea olei</name>
    <dbReference type="NCBI Taxonomy" id="1480615"/>
    <lineage>
        <taxon>Bacteria</taxon>
        <taxon>Pseudomonadati</taxon>
        <taxon>Pseudomonadota</taxon>
        <taxon>Alphaproteobacteria</taxon>
        <taxon>Hyphomicrobiales</taxon>
        <taxon>Rhizobiaceae</taxon>
        <taxon>Hoeflea</taxon>
    </lineage>
</organism>
<dbReference type="Gene3D" id="2.30.110.10">
    <property type="entry name" value="Electron Transport, Fmn-binding Protein, Chain A"/>
    <property type="match status" value="1"/>
</dbReference>
<proteinExistence type="predicted"/>
<accession>A0A1C1Z018</accession>
<dbReference type="InterPro" id="IPR003018">
    <property type="entry name" value="GAF"/>
</dbReference>
<feature type="domain" description="GAF" evidence="1">
    <location>
        <begin position="164"/>
        <end position="323"/>
    </location>
</feature>
<dbReference type="Pfam" id="PF01590">
    <property type="entry name" value="GAF"/>
    <property type="match status" value="1"/>
</dbReference>
<dbReference type="Pfam" id="PF01243">
    <property type="entry name" value="PNPOx_N"/>
    <property type="match status" value="1"/>
</dbReference>
<dbReference type="SMART" id="SM00065">
    <property type="entry name" value="GAF"/>
    <property type="match status" value="1"/>
</dbReference>
<dbReference type="SUPFAM" id="SSF50475">
    <property type="entry name" value="FMN-binding split barrel"/>
    <property type="match status" value="1"/>
</dbReference>
<gene>
    <name evidence="2" type="ORF">AWJ14_05110</name>
</gene>
<comment type="caution">
    <text evidence="2">The sequence shown here is derived from an EMBL/GenBank/DDBJ whole genome shotgun (WGS) entry which is preliminary data.</text>
</comment>
<dbReference type="Gene3D" id="3.30.450.40">
    <property type="match status" value="1"/>
</dbReference>
<dbReference type="InterPro" id="IPR012349">
    <property type="entry name" value="Split_barrel_FMN-bd"/>
</dbReference>
<protein>
    <submittedName>
        <fullName evidence="2">Transcriptional regulator</fullName>
    </submittedName>
</protein>
<dbReference type="PANTHER" id="PTHR40660:SF1">
    <property type="entry name" value="5'-PHOSPHATE OXIDASE PUTATIVE DOMAIN-CONTAINING PROTEIN-RELATED"/>
    <property type="match status" value="1"/>
</dbReference>
<reference evidence="2 3" key="1">
    <citation type="submission" date="2015-12" db="EMBL/GenBank/DDBJ databases">
        <authorList>
            <person name="Shamseldin A."/>
            <person name="Moawad H."/>
            <person name="Abd El-Rahim W.M."/>
            <person name="Sadowsky M.J."/>
        </authorList>
    </citation>
    <scope>NUCLEOTIDE SEQUENCE [LARGE SCALE GENOMIC DNA]</scope>
    <source>
        <strain evidence="2 3">JC234</strain>
    </source>
</reference>
<dbReference type="STRING" id="1480615.AWJ14_05110"/>
<dbReference type="SUPFAM" id="SSF55781">
    <property type="entry name" value="GAF domain-like"/>
    <property type="match status" value="1"/>
</dbReference>
<dbReference type="InterPro" id="IPR011576">
    <property type="entry name" value="Pyridox_Oxase_N"/>
</dbReference>
<dbReference type="InterPro" id="IPR029016">
    <property type="entry name" value="GAF-like_dom_sf"/>
</dbReference>